<evidence type="ECO:0000313" key="1">
    <source>
        <dbReference type="EMBL" id="MPN12344.1"/>
    </source>
</evidence>
<gene>
    <name evidence="1" type="ORF">SDC9_159660</name>
</gene>
<protein>
    <submittedName>
        <fullName evidence="1">Uncharacterized protein</fullName>
    </submittedName>
</protein>
<organism evidence="1">
    <name type="scientific">bioreactor metagenome</name>
    <dbReference type="NCBI Taxonomy" id="1076179"/>
    <lineage>
        <taxon>unclassified sequences</taxon>
        <taxon>metagenomes</taxon>
        <taxon>ecological metagenomes</taxon>
    </lineage>
</organism>
<accession>A0A645FIS3</accession>
<sequence>MDAILEQFDALANDGVYIETGRVDLHLAGFDLGKVENVVDHPEQALAGCIDLGERIPGFHGVIDVAHADGGKAHDPVERGADFMAHVGDEFAARAGQLLGGPQRAFAGLVRRLLLAGVDETGDCADDFAVLGHRVGGVDHRYGLAVGPPIHFVGDANLGAGAQRAVARAIVRRIMAAVTMTVMQQGVG</sequence>
<proteinExistence type="predicted"/>
<name>A0A645FIS3_9ZZZZ</name>
<dbReference type="EMBL" id="VSSQ01058676">
    <property type="protein sequence ID" value="MPN12344.1"/>
    <property type="molecule type" value="Genomic_DNA"/>
</dbReference>
<dbReference type="AntiFam" id="ANF00201">
    <property type="entry name" value="Shadow ORF (opposite gacS)"/>
</dbReference>
<dbReference type="AlphaFoldDB" id="A0A645FIS3"/>
<reference evidence="1" key="1">
    <citation type="submission" date="2019-08" db="EMBL/GenBank/DDBJ databases">
        <authorList>
            <person name="Kucharzyk K."/>
            <person name="Murdoch R.W."/>
            <person name="Higgins S."/>
            <person name="Loffler F."/>
        </authorList>
    </citation>
    <scope>NUCLEOTIDE SEQUENCE</scope>
</reference>
<comment type="caution">
    <text evidence="1">The sequence shown here is derived from an EMBL/GenBank/DDBJ whole genome shotgun (WGS) entry which is preliminary data.</text>
</comment>